<dbReference type="SMART" id="SM00387">
    <property type="entry name" value="HATPase_c"/>
    <property type="match status" value="1"/>
</dbReference>
<reference evidence="5" key="1">
    <citation type="submission" date="2023-07" db="EMBL/GenBank/DDBJ databases">
        <title>Functional and genomic diversity of the sorghum phyllosphere microbiome.</title>
        <authorList>
            <person name="Shade A."/>
        </authorList>
    </citation>
    <scope>NUCLEOTIDE SEQUENCE</scope>
    <source>
        <strain evidence="5">SORGH_AS_0457</strain>
    </source>
</reference>
<dbReference type="SUPFAM" id="SSF47384">
    <property type="entry name" value="Homodimeric domain of signal transducing histidine kinase"/>
    <property type="match status" value="1"/>
</dbReference>
<evidence type="ECO:0000313" key="6">
    <source>
        <dbReference type="Proteomes" id="UP001226084"/>
    </source>
</evidence>
<dbReference type="InterPro" id="IPR004358">
    <property type="entry name" value="Sig_transdc_His_kin-like_C"/>
</dbReference>
<evidence type="ECO:0000256" key="2">
    <source>
        <dbReference type="ARBA" id="ARBA00012438"/>
    </source>
</evidence>
<keyword evidence="3" id="KW-0597">Phosphoprotein</keyword>
<feature type="domain" description="Histidine kinase" evidence="4">
    <location>
        <begin position="172"/>
        <end position="416"/>
    </location>
</feature>
<dbReference type="InterPro" id="IPR036097">
    <property type="entry name" value="HisK_dim/P_sf"/>
</dbReference>
<gene>
    <name evidence="5" type="ORF">QE424_001863</name>
</gene>
<dbReference type="EC" id="2.7.13.3" evidence="2"/>
<dbReference type="KEGG" id="srh:BAY15_1883"/>
<comment type="catalytic activity">
    <reaction evidence="1">
        <text>ATP + protein L-histidine = ADP + protein N-phospho-L-histidine.</text>
        <dbReference type="EC" id="2.7.13.3"/>
    </reaction>
</comment>
<dbReference type="InterPro" id="IPR005467">
    <property type="entry name" value="His_kinase_dom"/>
</dbReference>
<evidence type="ECO:0000259" key="4">
    <source>
        <dbReference type="PROSITE" id="PS50109"/>
    </source>
</evidence>
<dbReference type="PANTHER" id="PTHR43065:SF50">
    <property type="entry name" value="HISTIDINE KINASE"/>
    <property type="match status" value="1"/>
</dbReference>
<dbReference type="Gene3D" id="1.10.287.130">
    <property type="match status" value="1"/>
</dbReference>
<proteinExistence type="predicted"/>
<dbReference type="PROSITE" id="PS50109">
    <property type="entry name" value="HIS_KIN"/>
    <property type="match status" value="1"/>
</dbReference>
<dbReference type="Proteomes" id="UP001226084">
    <property type="component" value="Unassembled WGS sequence"/>
</dbReference>
<protein>
    <recommendedName>
        <fullName evidence="2">histidine kinase</fullName>
        <ecNumber evidence="2">2.7.13.3</ecNumber>
    </recommendedName>
</protein>
<dbReference type="Gene3D" id="3.30.565.10">
    <property type="entry name" value="Histidine kinase-like ATPase, C-terminal domain"/>
    <property type="match status" value="1"/>
</dbReference>
<dbReference type="GO" id="GO:0000155">
    <property type="term" value="F:phosphorelay sensor kinase activity"/>
    <property type="evidence" value="ECO:0007669"/>
    <property type="project" value="InterPro"/>
</dbReference>
<dbReference type="AlphaFoldDB" id="A0AAP5AH46"/>
<keyword evidence="5" id="KW-0418">Kinase</keyword>
<accession>A0AAP5AH46</accession>
<dbReference type="PANTHER" id="PTHR43065">
    <property type="entry name" value="SENSOR HISTIDINE KINASE"/>
    <property type="match status" value="1"/>
</dbReference>
<evidence type="ECO:0000256" key="3">
    <source>
        <dbReference type="ARBA" id="ARBA00022553"/>
    </source>
</evidence>
<name>A0AAP5AH46_9GAMM</name>
<dbReference type="SUPFAM" id="SSF55874">
    <property type="entry name" value="ATPase domain of HSP90 chaperone/DNA topoisomerase II/histidine kinase"/>
    <property type="match status" value="1"/>
</dbReference>
<keyword evidence="5" id="KW-0808">Transferase</keyword>
<dbReference type="CDD" id="cd00082">
    <property type="entry name" value="HisKA"/>
    <property type="match status" value="1"/>
</dbReference>
<evidence type="ECO:0000256" key="1">
    <source>
        <dbReference type="ARBA" id="ARBA00000085"/>
    </source>
</evidence>
<evidence type="ECO:0000313" key="5">
    <source>
        <dbReference type="EMBL" id="MDQ1108704.1"/>
    </source>
</evidence>
<comment type="caution">
    <text evidence="5">The sequence shown here is derived from an EMBL/GenBank/DDBJ whole genome shotgun (WGS) entry which is preliminary data.</text>
</comment>
<dbReference type="PRINTS" id="PR00344">
    <property type="entry name" value="BCTRLSENSOR"/>
</dbReference>
<dbReference type="InterPro" id="IPR036890">
    <property type="entry name" value="HATPase_C_sf"/>
</dbReference>
<organism evidence="5 6">
    <name type="scientific">Stenotrophomonas rhizophila</name>
    <dbReference type="NCBI Taxonomy" id="216778"/>
    <lineage>
        <taxon>Bacteria</taxon>
        <taxon>Pseudomonadati</taxon>
        <taxon>Pseudomonadota</taxon>
        <taxon>Gammaproteobacteria</taxon>
        <taxon>Lysobacterales</taxon>
        <taxon>Lysobacteraceae</taxon>
        <taxon>Stenotrophomonas</taxon>
    </lineage>
</organism>
<dbReference type="Pfam" id="PF02518">
    <property type="entry name" value="HATPase_c"/>
    <property type="match status" value="1"/>
</dbReference>
<dbReference type="EMBL" id="JAUTAS010000001">
    <property type="protein sequence ID" value="MDQ1108704.1"/>
    <property type="molecule type" value="Genomic_DNA"/>
</dbReference>
<sequence>MGTCFDCPDVTVTAPTTFVTAPLPPQPVLLALFERINEGVLLFRDDGSVAVANAAVRGMLGQAEIDAGVDPAQWLRQLLPPDALEHARLHGHWNGSLPVGERMVIAHVYQQEDAGRLHYLALFRRIEGQEDYERELQQRHAELRQAYLRLNGTQEKLLQSEKMASIGQLAAGVAHEINNPIGYVHSNLGSLQEYLRSLFTVIEAYERALRAPDPKALIPEIDDIRNRFDIDFISRDLPQLMAESREGIERVTRIVRDLKDFSYSGRDESWKLVDLHSGLESTINIIWNELKYKVTLHREFGQLPLVECLPSELNQVYMNLLLNAGHAIAERGTITVRTGVDGDYVWVEFEDTGGGISPDLRQRIFDPFFTTKPVGSGTGLGLSISYSIINKHHGRIDLDSTPGVGSRFRLVLPIKQPR</sequence>
<dbReference type="InterPro" id="IPR003594">
    <property type="entry name" value="HATPase_dom"/>
</dbReference>
<dbReference type="InterPro" id="IPR003661">
    <property type="entry name" value="HisK_dim/P_dom"/>
</dbReference>